<evidence type="ECO:0000313" key="2">
    <source>
        <dbReference type="EMBL" id="PKX77023.1"/>
    </source>
</evidence>
<evidence type="ECO:0000313" key="3">
    <source>
        <dbReference type="Proteomes" id="UP000234349"/>
    </source>
</evidence>
<accession>A0AAX0V9A2</accession>
<feature type="compositionally biased region" description="Polar residues" evidence="1">
    <location>
        <begin position="9"/>
        <end position="21"/>
    </location>
</feature>
<dbReference type="RefSeq" id="WP_076981486.1">
    <property type="nucleotide sequence ID" value="NZ_JAHIAI010000040.1"/>
</dbReference>
<name>A0AAX0V9A2_LATSK</name>
<proteinExistence type="predicted"/>
<comment type="caution">
    <text evidence="2">The sequence shown here is derived from an EMBL/GenBank/DDBJ whole genome shotgun (WGS) entry which is preliminary data.</text>
</comment>
<dbReference type="Proteomes" id="UP000234349">
    <property type="component" value="Unassembled WGS sequence"/>
</dbReference>
<evidence type="ECO:0008006" key="4">
    <source>
        <dbReference type="Google" id="ProtNLM"/>
    </source>
</evidence>
<gene>
    <name evidence="2" type="ORF">CUR37_07770</name>
</gene>
<sequence length="190" mass="21918">MTERKDITQAMNTDEQSTTKTYTPSELVKRIDGLDSTAGLARWARVLEKAGVRTFEQRANNSRIYTEQDITHFEAAVQDWRVNHQTEKIDDVLIRTFGSQIVDEAPTPSNSVDLQHSDDFKQWLGQHDAILIKQTTEAMRQVFDEQLVLALKAQEERLSATLKLEQPAETDSKYAEENSSEGFWRRLFKR</sequence>
<organism evidence="2 3">
    <name type="scientific">Latilactobacillus sakei</name>
    <name type="common">Lactobacillus sakei</name>
    <dbReference type="NCBI Taxonomy" id="1599"/>
    <lineage>
        <taxon>Bacteria</taxon>
        <taxon>Bacillati</taxon>
        <taxon>Bacillota</taxon>
        <taxon>Bacilli</taxon>
        <taxon>Lactobacillales</taxon>
        <taxon>Lactobacillaceae</taxon>
        <taxon>Latilactobacillus</taxon>
    </lineage>
</organism>
<evidence type="ECO:0000256" key="1">
    <source>
        <dbReference type="SAM" id="MobiDB-lite"/>
    </source>
</evidence>
<reference evidence="2 3" key="1">
    <citation type="submission" date="2016-09" db="EMBL/GenBank/DDBJ databases">
        <authorList>
            <person name="Inglin R.C."/>
        </authorList>
    </citation>
    <scope>NUCLEOTIDE SEQUENCE [LARGE SCALE GENOMIC DNA]</scope>
    <source>
        <strain evidence="2 3">RI-517</strain>
    </source>
</reference>
<protein>
    <recommendedName>
        <fullName evidence="4">HTH merR-type domain-containing protein</fullName>
    </recommendedName>
</protein>
<dbReference type="AlphaFoldDB" id="A0AAX0V9A2"/>
<feature type="region of interest" description="Disordered" evidence="1">
    <location>
        <begin position="1"/>
        <end position="21"/>
    </location>
</feature>
<dbReference type="EMBL" id="MKGH01000038">
    <property type="protein sequence ID" value="PKX77023.1"/>
    <property type="molecule type" value="Genomic_DNA"/>
</dbReference>